<dbReference type="InterPro" id="IPR008978">
    <property type="entry name" value="HSP20-like_chaperone"/>
</dbReference>
<organism evidence="1 2">
    <name type="scientific">Prolemur simus</name>
    <name type="common">Greater bamboo lemur</name>
    <name type="synonym">Hapalemur simus</name>
    <dbReference type="NCBI Taxonomy" id="1328070"/>
    <lineage>
        <taxon>Eukaryota</taxon>
        <taxon>Metazoa</taxon>
        <taxon>Chordata</taxon>
        <taxon>Craniata</taxon>
        <taxon>Vertebrata</taxon>
        <taxon>Euteleostomi</taxon>
        <taxon>Mammalia</taxon>
        <taxon>Eutheria</taxon>
        <taxon>Euarchontoglires</taxon>
        <taxon>Primates</taxon>
        <taxon>Strepsirrhini</taxon>
        <taxon>Lemuriformes</taxon>
        <taxon>Lemuridae</taxon>
        <taxon>Prolemur</taxon>
    </lineage>
</organism>
<dbReference type="Proteomes" id="UP000694414">
    <property type="component" value="Unplaced"/>
</dbReference>
<dbReference type="GeneTree" id="ENSGT00940000170362"/>
<dbReference type="Gene3D" id="2.60.40.790">
    <property type="match status" value="1"/>
</dbReference>
<protein>
    <submittedName>
        <fullName evidence="1">Uncharacterized protein</fullName>
    </submittedName>
</protein>
<keyword evidence="2" id="KW-1185">Reference proteome</keyword>
<reference evidence="1" key="1">
    <citation type="submission" date="2025-08" db="UniProtKB">
        <authorList>
            <consortium name="Ensembl"/>
        </authorList>
    </citation>
    <scope>IDENTIFICATION</scope>
</reference>
<accession>A0A8C8ZUL4</accession>
<sequence>MQQKSQRKGELDNEKPAPLAASIAMGYIYGSQSGKLVKIYITLTGVYQVPTKNVDVYFTERSLDLFAMEHMAYKSNDHKAKNN</sequence>
<reference evidence="1" key="2">
    <citation type="submission" date="2025-09" db="UniProtKB">
        <authorList>
            <consortium name="Ensembl"/>
        </authorList>
    </citation>
    <scope>IDENTIFICATION</scope>
</reference>
<dbReference type="AlphaFoldDB" id="A0A8C8ZUL4"/>
<proteinExistence type="predicted"/>
<evidence type="ECO:0000313" key="2">
    <source>
        <dbReference type="Proteomes" id="UP000694414"/>
    </source>
</evidence>
<evidence type="ECO:0000313" key="1">
    <source>
        <dbReference type="Ensembl" id="ENSPSMP00000022364.1"/>
    </source>
</evidence>
<name>A0A8C8ZUL4_PROSS</name>
<dbReference type="Ensembl" id="ENSPSMT00000025958.1">
    <property type="protein sequence ID" value="ENSPSMP00000022364.1"/>
    <property type="gene ID" value="ENSPSMG00000015809.1"/>
</dbReference>